<dbReference type="InterPro" id="IPR015424">
    <property type="entry name" value="PyrdxlP-dep_Trfase"/>
</dbReference>
<dbReference type="AlphaFoldDB" id="A0A6N6NM27"/>
<dbReference type="Pfam" id="PF01053">
    <property type="entry name" value="Cys_Met_Meta_PP"/>
    <property type="match status" value="1"/>
</dbReference>
<dbReference type="Gene3D" id="3.90.1150.10">
    <property type="entry name" value="Aspartate Aminotransferase, domain 1"/>
    <property type="match status" value="1"/>
</dbReference>
<dbReference type="GO" id="GO:0019346">
    <property type="term" value="P:transsulfuration"/>
    <property type="evidence" value="ECO:0007669"/>
    <property type="project" value="InterPro"/>
</dbReference>
<organism evidence="4 5">
    <name type="scientific">Ellagibacter isourolithinifaciens</name>
    <dbReference type="NCBI Taxonomy" id="2137581"/>
    <lineage>
        <taxon>Bacteria</taxon>
        <taxon>Bacillati</taxon>
        <taxon>Actinomycetota</taxon>
        <taxon>Coriobacteriia</taxon>
        <taxon>Eggerthellales</taxon>
        <taxon>Eggerthellaceae</taxon>
        <taxon>Ellagibacter</taxon>
    </lineage>
</organism>
<dbReference type="InterPro" id="IPR000277">
    <property type="entry name" value="Cys/Met-Metab_PyrdxlP-dep_enz"/>
</dbReference>
<protein>
    <submittedName>
        <fullName evidence="4">PLP-dependent transferase</fullName>
    </submittedName>
</protein>
<dbReference type="GeneID" id="98658643"/>
<keyword evidence="5" id="KW-1185">Reference proteome</keyword>
<comment type="caution">
    <text evidence="4">The sequence shown here is derived from an EMBL/GenBank/DDBJ whole genome shotgun (WGS) entry which is preliminary data.</text>
</comment>
<comment type="cofactor">
    <cofactor evidence="1 3">
        <name>pyridoxal 5'-phosphate</name>
        <dbReference type="ChEBI" id="CHEBI:597326"/>
    </cofactor>
</comment>
<dbReference type="GO" id="GO:0016740">
    <property type="term" value="F:transferase activity"/>
    <property type="evidence" value="ECO:0007669"/>
    <property type="project" value="UniProtKB-KW"/>
</dbReference>
<dbReference type="EMBL" id="WAJR01000031">
    <property type="protein sequence ID" value="KAB1636975.1"/>
    <property type="molecule type" value="Genomic_DNA"/>
</dbReference>
<dbReference type="GO" id="GO:0005737">
    <property type="term" value="C:cytoplasm"/>
    <property type="evidence" value="ECO:0007669"/>
    <property type="project" value="TreeGrafter"/>
</dbReference>
<name>A0A6N6NM27_9ACTN</name>
<dbReference type="Proteomes" id="UP000468668">
    <property type="component" value="Unassembled WGS sequence"/>
</dbReference>
<dbReference type="GO" id="GO:0030170">
    <property type="term" value="F:pyridoxal phosphate binding"/>
    <property type="evidence" value="ECO:0007669"/>
    <property type="project" value="InterPro"/>
</dbReference>
<evidence type="ECO:0000313" key="5">
    <source>
        <dbReference type="Proteomes" id="UP000468668"/>
    </source>
</evidence>
<comment type="similarity">
    <text evidence="3">Belongs to the trans-sulfuration enzymes family.</text>
</comment>
<keyword evidence="4" id="KW-0808">Transferase</keyword>
<keyword evidence="2 3" id="KW-0663">Pyridoxal phosphate</keyword>
<evidence type="ECO:0000313" key="4">
    <source>
        <dbReference type="EMBL" id="KAB1636975.1"/>
    </source>
</evidence>
<dbReference type="GO" id="GO:0016846">
    <property type="term" value="F:carbon-sulfur lyase activity"/>
    <property type="evidence" value="ECO:0007669"/>
    <property type="project" value="TreeGrafter"/>
</dbReference>
<proteinExistence type="inferred from homology"/>
<dbReference type="OrthoDB" id="9780685at2"/>
<reference evidence="4 5" key="1">
    <citation type="submission" date="2019-09" db="EMBL/GenBank/DDBJ databases">
        <title>Whole genome shotgun sequencing (WGS) of Ellagibacter isourolithinifaciens DSM 104140(T) and Adlercreutzia muris DSM 29508(T).</title>
        <authorList>
            <person name="Stoll D.A."/>
            <person name="Danylec N."/>
            <person name="Huch M."/>
        </authorList>
    </citation>
    <scope>NUCLEOTIDE SEQUENCE [LARGE SCALE GENOMIC DNA]</scope>
    <source>
        <strain evidence="4 5">DSM 104140</strain>
    </source>
</reference>
<dbReference type="PANTHER" id="PTHR11808:SF90">
    <property type="entry name" value="CYSTATHIONINE GAMMA-SYNTHASE"/>
    <property type="match status" value="1"/>
</dbReference>
<dbReference type="RefSeq" id="WP_158050277.1">
    <property type="nucleotide sequence ID" value="NZ_WAJR01000031.1"/>
</dbReference>
<accession>A0A6N6NM27</accession>
<sequence>MPARLPRSVERYLFRDFLPRLRGDTCIRICTKLYQLGDHDHPDYGLSCRQASGFGAMVSFKVDTHECALAVLERVRLVLFAESLGGTESLVTYPLVQTHGSIPGPMLDKLGIDERLLRLSVGLENAEDLIADLEQAIG</sequence>
<evidence type="ECO:0000256" key="2">
    <source>
        <dbReference type="ARBA" id="ARBA00022898"/>
    </source>
</evidence>
<evidence type="ECO:0000256" key="3">
    <source>
        <dbReference type="RuleBase" id="RU362118"/>
    </source>
</evidence>
<dbReference type="SUPFAM" id="SSF53383">
    <property type="entry name" value="PLP-dependent transferases"/>
    <property type="match status" value="1"/>
</dbReference>
<evidence type="ECO:0000256" key="1">
    <source>
        <dbReference type="ARBA" id="ARBA00001933"/>
    </source>
</evidence>
<gene>
    <name evidence="4" type="ORF">F8C90_09485</name>
</gene>
<dbReference type="PANTHER" id="PTHR11808">
    <property type="entry name" value="TRANS-SULFURATION ENZYME FAMILY MEMBER"/>
    <property type="match status" value="1"/>
</dbReference>
<dbReference type="InterPro" id="IPR015422">
    <property type="entry name" value="PyrdxlP-dep_Trfase_small"/>
</dbReference>